<keyword evidence="3" id="KW-1185">Reference proteome</keyword>
<dbReference type="Proteomes" id="UP000028900">
    <property type="component" value="Unassembled WGS sequence"/>
</dbReference>
<dbReference type="RefSeq" id="WP_011160413.1">
    <property type="nucleotide sequence ID" value="NZ_BBIY01000007.1"/>
</dbReference>
<organism evidence="2 3">
    <name type="scientific">'Chrysanthemum coronarium' phytoplasma</name>
    <dbReference type="NCBI Taxonomy" id="1520703"/>
    <lineage>
        <taxon>Bacteria</taxon>
        <taxon>Bacillati</taxon>
        <taxon>Mycoplasmatota</taxon>
        <taxon>Mollicutes</taxon>
        <taxon>Acholeplasmatales</taxon>
        <taxon>Acholeplasmataceae</taxon>
        <taxon>Candidatus Phytoplasma</taxon>
        <taxon>16SrI (Aster yellows group)</taxon>
    </lineage>
</organism>
<evidence type="ECO:0000256" key="1">
    <source>
        <dbReference type="SAM" id="MobiDB-lite"/>
    </source>
</evidence>
<feature type="compositionally biased region" description="Polar residues" evidence="1">
    <location>
        <begin position="69"/>
        <end position="87"/>
    </location>
</feature>
<name>A0ABQ0J1Z1_9MOLU</name>
<evidence type="ECO:0000313" key="3">
    <source>
        <dbReference type="Proteomes" id="UP000028900"/>
    </source>
</evidence>
<dbReference type="EMBL" id="BBIY01000007">
    <property type="protein sequence ID" value="GAK73640.1"/>
    <property type="molecule type" value="Genomic_DNA"/>
</dbReference>
<sequence length="103" mass="11575">MLERQLESELQAFFAPIQEEVIKKLKAIDQLAEDNKKTIKKTITKFIGLGNAQDFETSAENTDNKDNLDNPTSETSQNQPTPPNDTNVENEKSPLISDNSGYF</sequence>
<reference evidence="2 3" key="2">
    <citation type="journal article" date="2014" name="Genome Announc.">
        <title>Draft Genome Sequence of 'Candidatus Phytoplasma asteris' Strain OY-V, an Unculturable Plant-Pathogenic Bacterium.</title>
        <authorList>
            <person name="Kakizawa S."/>
            <person name="Makino A."/>
            <person name="Ishii Y."/>
            <person name="Tamaki H."/>
            <person name="Kamagata Y."/>
        </authorList>
    </citation>
    <scope>NUCLEOTIDE SEQUENCE [LARGE SCALE GENOMIC DNA]</scope>
    <source>
        <strain evidence="2 3">OY-V</strain>
    </source>
</reference>
<gene>
    <name evidence="2" type="ORF">OYV_01190</name>
</gene>
<comment type="caution">
    <text evidence="2">The sequence shown here is derived from an EMBL/GenBank/DDBJ whole genome shotgun (WGS) entry which is preliminary data.</text>
</comment>
<protein>
    <submittedName>
        <fullName evidence="2">Uncharacterized protein</fullName>
    </submittedName>
</protein>
<evidence type="ECO:0000313" key="2">
    <source>
        <dbReference type="EMBL" id="GAK73640.1"/>
    </source>
</evidence>
<reference evidence="3" key="1">
    <citation type="journal article" date="2014" name="Genome Announc.">
        <title>Draft Genome Sequence of ''Candidatus Phytoplasma asteris'' Strain OY-V, an Unculturable Plant-Pathogenic Bacterium.</title>
        <authorList>
            <person name="Kakizawa S."/>
            <person name="Makino A."/>
            <person name="Ishii Y."/>
            <person name="Tamaki H."/>
            <person name="Kamagata Y."/>
        </authorList>
    </citation>
    <scope>NUCLEOTIDE SEQUENCE [LARGE SCALE GENOMIC DNA]</scope>
    <source>
        <strain evidence="3">OY-V</strain>
    </source>
</reference>
<feature type="region of interest" description="Disordered" evidence="1">
    <location>
        <begin position="50"/>
        <end position="103"/>
    </location>
</feature>
<accession>A0ABQ0J1Z1</accession>
<proteinExistence type="predicted"/>